<proteinExistence type="evidence at protein level"/>
<keyword evidence="7" id="KW-0539">Nucleus</keyword>
<name>A4LBC2_CAEEL</name>
<dbReference type="AGR" id="WB:WBGene00016603"/>
<feature type="compositionally biased region" description="Basic residues" evidence="9">
    <location>
        <begin position="1141"/>
        <end position="1154"/>
    </location>
</feature>
<dbReference type="InterPro" id="IPR003616">
    <property type="entry name" value="Post-SET_dom"/>
</dbReference>
<keyword evidence="5" id="KW-0808">Transferase</keyword>
<evidence type="ECO:0000256" key="3">
    <source>
        <dbReference type="ARBA" id="ARBA00022454"/>
    </source>
</evidence>
<dbReference type="SMART" id="SM00456">
    <property type="entry name" value="WW"/>
    <property type="match status" value="1"/>
</dbReference>
<feature type="region of interest" description="Disordered" evidence="9">
    <location>
        <begin position="1122"/>
        <end position="1204"/>
    </location>
</feature>
<evidence type="ECO:0000259" key="12">
    <source>
        <dbReference type="PROSITE" id="PS50868"/>
    </source>
</evidence>
<dbReference type="iPTMnet" id="A4LBC2"/>
<evidence type="ECO:0000313" key="16">
    <source>
        <dbReference type="WormBase" id="C43E11.3a"/>
    </source>
</evidence>
<dbReference type="GO" id="GO:0046975">
    <property type="term" value="F:histone H3K36 methyltransferase activity"/>
    <property type="evidence" value="ECO:0000315"/>
    <property type="project" value="UniProtKB"/>
</dbReference>
<keyword evidence="8" id="KW-0175">Coiled coil</keyword>
<dbReference type="InterPro" id="IPR001214">
    <property type="entry name" value="SET_dom"/>
</dbReference>
<evidence type="ECO:0000259" key="11">
    <source>
        <dbReference type="PROSITE" id="PS50280"/>
    </source>
</evidence>
<dbReference type="RefSeq" id="NP_491340.2">
    <property type="nucleotide sequence ID" value="NM_058939.4"/>
</dbReference>
<dbReference type="Gene3D" id="2.20.70.10">
    <property type="match status" value="1"/>
</dbReference>
<dbReference type="KEGG" id="cel:CELE_C43E11.3"/>
<dbReference type="Proteomes" id="UP000001940">
    <property type="component" value="Chromosome I"/>
</dbReference>
<dbReference type="SUPFAM" id="SSF51045">
    <property type="entry name" value="WW domain"/>
    <property type="match status" value="1"/>
</dbReference>
<dbReference type="SMART" id="SM00508">
    <property type="entry name" value="PostSET"/>
    <property type="match status" value="1"/>
</dbReference>
<dbReference type="FunCoup" id="A4LBC2">
    <property type="interactions" value="264"/>
</dbReference>
<gene>
    <name evidence="14 16" type="primary">met-1</name>
    <name evidence="16" type="ORF">C43E11.3</name>
    <name evidence="14" type="ORF">CELE_C43E11.3</name>
</gene>
<dbReference type="CDD" id="cd00201">
    <property type="entry name" value="WW"/>
    <property type="match status" value="1"/>
</dbReference>
<keyword evidence="3" id="KW-0158">Chromosome</keyword>
<dbReference type="InterPro" id="IPR050777">
    <property type="entry name" value="SET2_Histone-Lys_MeTrsfase"/>
</dbReference>
<feature type="compositionally biased region" description="Low complexity" evidence="9">
    <location>
        <begin position="378"/>
        <end position="400"/>
    </location>
</feature>
<dbReference type="CTD" id="172026"/>
<feature type="region of interest" description="Disordered" evidence="9">
    <location>
        <begin position="365"/>
        <end position="420"/>
    </location>
</feature>
<dbReference type="SMART" id="SM00317">
    <property type="entry name" value="SET"/>
    <property type="match status" value="1"/>
</dbReference>
<dbReference type="Bgee" id="WBGene00016603">
    <property type="expression patterns" value="Expressed in embryo and 10 other cell types or tissues"/>
</dbReference>
<dbReference type="EMBL" id="BX284601">
    <property type="protein sequence ID" value="CCD65166.1"/>
    <property type="molecule type" value="Genomic_DNA"/>
</dbReference>
<dbReference type="STRING" id="6239.C43E11.3a.1"/>
<dbReference type="PROSITE" id="PS51215">
    <property type="entry name" value="AWS"/>
    <property type="match status" value="1"/>
</dbReference>
<dbReference type="eggNOG" id="KOG4442">
    <property type="taxonomic scope" value="Eukaryota"/>
</dbReference>
<feature type="region of interest" description="Disordered" evidence="9">
    <location>
        <begin position="1"/>
        <end position="71"/>
    </location>
</feature>
<feature type="compositionally biased region" description="Basic and acidic residues" evidence="9">
    <location>
        <begin position="204"/>
        <end position="221"/>
    </location>
</feature>
<dbReference type="PeptideAtlas" id="A4LBC2"/>
<feature type="region of interest" description="Disordered" evidence="9">
    <location>
        <begin position="453"/>
        <end position="607"/>
    </location>
</feature>
<keyword evidence="15" id="KW-1185">Reference proteome</keyword>
<keyword evidence="17" id="KW-1267">Proteomics identification</keyword>
<dbReference type="InterPro" id="IPR036020">
    <property type="entry name" value="WW_dom_sf"/>
</dbReference>
<dbReference type="PANTHER" id="PTHR22884">
    <property type="entry name" value="SET DOMAIN PROTEINS"/>
    <property type="match status" value="1"/>
</dbReference>
<feature type="compositionally biased region" description="Polar residues" evidence="9">
    <location>
        <begin position="60"/>
        <end position="71"/>
    </location>
</feature>
<reference evidence="14 15" key="1">
    <citation type="journal article" date="1998" name="Science">
        <title>Genome sequence of the nematode C. elegans: a platform for investigating biology.</title>
        <authorList>
            <consortium name="The C. elegans sequencing consortium"/>
            <person name="Sulson J.E."/>
            <person name="Waterston R."/>
        </authorList>
    </citation>
    <scope>NUCLEOTIDE SEQUENCE [LARGE SCALE GENOMIC DNA]</scope>
    <source>
        <strain evidence="14 15">Bristol N2</strain>
    </source>
</reference>
<dbReference type="SUPFAM" id="SSF82199">
    <property type="entry name" value="SET domain"/>
    <property type="match status" value="1"/>
</dbReference>
<feature type="region of interest" description="Disordered" evidence="9">
    <location>
        <begin position="103"/>
        <end position="351"/>
    </location>
</feature>
<dbReference type="GO" id="GO:0040027">
    <property type="term" value="P:negative regulation of vulval development"/>
    <property type="evidence" value="ECO:0000316"/>
    <property type="project" value="WormBase"/>
</dbReference>
<organism evidence="14 15">
    <name type="scientific">Caenorhabditis elegans</name>
    <dbReference type="NCBI Taxonomy" id="6239"/>
    <lineage>
        <taxon>Eukaryota</taxon>
        <taxon>Metazoa</taxon>
        <taxon>Ecdysozoa</taxon>
        <taxon>Nematoda</taxon>
        <taxon>Chromadorea</taxon>
        <taxon>Rhabditida</taxon>
        <taxon>Rhabditina</taxon>
        <taxon>Rhabditomorpha</taxon>
        <taxon>Rhabditoidea</taxon>
        <taxon>Rhabditidae</taxon>
        <taxon>Peloderinae</taxon>
        <taxon>Caenorhabditis</taxon>
    </lineage>
</organism>
<dbReference type="Pfam" id="PF00397">
    <property type="entry name" value="WW"/>
    <property type="match status" value="1"/>
</dbReference>
<dbReference type="GO" id="GO:0000122">
    <property type="term" value="P:negative regulation of transcription by RNA polymerase II"/>
    <property type="evidence" value="ECO:0000316"/>
    <property type="project" value="WormBase"/>
</dbReference>
<evidence type="ECO:0007829" key="17">
    <source>
        <dbReference type="PeptideAtlas" id="A4LBC2"/>
    </source>
</evidence>
<feature type="compositionally biased region" description="Pro residues" evidence="9">
    <location>
        <begin position="327"/>
        <end position="336"/>
    </location>
</feature>
<evidence type="ECO:0000259" key="10">
    <source>
        <dbReference type="PROSITE" id="PS50020"/>
    </source>
</evidence>
<feature type="compositionally biased region" description="Basic and acidic residues" evidence="9">
    <location>
        <begin position="497"/>
        <end position="607"/>
    </location>
</feature>
<keyword evidence="4" id="KW-0489">Methyltransferase</keyword>
<evidence type="ECO:0000256" key="5">
    <source>
        <dbReference type="ARBA" id="ARBA00022679"/>
    </source>
</evidence>
<feature type="region of interest" description="Disordered" evidence="9">
    <location>
        <begin position="1053"/>
        <end position="1094"/>
    </location>
</feature>
<protein>
    <submittedName>
        <fullName evidence="14">Histone-lysine N-methyltransferase</fullName>
    </submittedName>
</protein>
<feature type="domain" description="Post-SET" evidence="12">
    <location>
        <begin position="812"/>
        <end position="828"/>
    </location>
</feature>
<dbReference type="InParanoid" id="A4LBC2"/>
<evidence type="ECO:0000256" key="8">
    <source>
        <dbReference type="SAM" id="Coils"/>
    </source>
</evidence>
<dbReference type="PaxDb" id="6239-C43E11.3a"/>
<feature type="domain" description="AWS" evidence="13">
    <location>
        <begin position="636"/>
        <end position="681"/>
    </location>
</feature>
<evidence type="ECO:0000256" key="6">
    <source>
        <dbReference type="ARBA" id="ARBA00022691"/>
    </source>
</evidence>
<evidence type="ECO:0000259" key="13">
    <source>
        <dbReference type="PROSITE" id="PS51215"/>
    </source>
</evidence>
<dbReference type="PROSITE" id="PS50020">
    <property type="entry name" value="WW_DOMAIN_2"/>
    <property type="match status" value="1"/>
</dbReference>
<feature type="compositionally biased region" description="Polar residues" evidence="9">
    <location>
        <begin position="402"/>
        <end position="414"/>
    </location>
</feature>
<sequence length="1604" mass="183463">MFQRKVVLPKKRTEMVQTRRKTAAAVQDGGAVKENKAKPPAPQTPTKRAKRGRPPKIKTDANTLNTPSTSSNLVDDKLLIESESQDSILTNEADSFLEKEVEEIEDSSDILPDKINSPEKPSVLVKRRSSTRLKVKTDEDEKDVPVNIEVAVLEEKSIQIEPTSPAHPEDPQPSTSSLPLVEPIEDIVEPNEPTSSADPPVSNIKDEDIKEEEPLIKKPASDESESMDIANSESGNDSDSSEADPRTIPSFSIPLPDTPPPNFAKRGEIHVDVDQKNSKQSGESQSPWERAREKSASNPLSSPTMSRPRIHFLHPAYQSFTNDSVSPLPPPPPEPAPAREKVENGGPTTFKMTFKKAANIPILKTSAFEQPSSPPPSSSVSSSISLSEVNSSTSIASESSPAKRSSNFDLTASNELPPPQMVELPKLSFFNMPPAVRSAEDDSAMTSEEPILLLRSPNSATPDDDALFLTTPPPPKMTESEIQALKVATEKVNQVIARREDSEKDVRHREDRDDYDRRRDDRDRRSRKTDSERNDQRGRQREDDERRAREREREVTKRHDREREEMRLQKQKDEERRKKDEEERIQKENDEKKQKEDEAKMEEEKKKIKEEEMKIPEFELISESKYLTRNANKKKTESLTCECHRTGGNCSDNTCVNRAMLTECPSSCQVKCKNQRFAKKKYAAVEAFHTGTAKGCGLRAVKDIKKGRFIIEYIGEVVERDDYEKRKTKYAADKKHKHHYLCDTGVYTIDATVYGNPSRFVNHSCDPNAICEKWSVPRTPGDVNRVGFFSKRFIKAGEEITFDYQFVNYGRDAQQCFCGSASCSGWIGQKPEEFSSDEDDDIVTTRHINMDEEEEEKLEGLDHLGNHERNEVIKDMLDDLVIRNKKHARKVITIASAMTDYSQRVDVIQEIFSSDTSVTVQKFYAKEGMATLMAEWLSEDDYSLDNLKLVQAILKALHTELFDSCAKNDRLLRDSTSRWVNAKMDEYVDIQVIADSLIACVEDPVQEYKDVCKVIEKGLVENFTRAKEMAYRLNQYWFNRSVSFKIPKKIRDPVPKDVPVRQEDATTSSQSHDNSSRTVSPNHRHHSSSYSNSCYQEREPSHIRFFNNGNDVHQYRFGGYHGNNYNDNYFSRRPNKDSYRDRRRFNGRRSRSRSRSVSPQNYKRRKLDEHDNNHRQRSPIRDRHTSPGGEKTPSSNNSGERNYKRLDIRGARIKTIKEDLEAAAAAAAAAAVPSEVQAYPHEHTAVHQSVYQMPGYESYGVYDPVNGVYMYPHPGAGYYPPAYPQQPIMLTMDTLPPNDRLGELYEKASIEQLAQRDAIVRQELELIRIQIERKTAQKEAIKAACRRANEEEAKRQEALAKTKYVWAIAKSEAGETYYYNKITKETQWTAPTPVQGLLEPACGASPDTTVVIADEITEEEQQAEVLEKPRVVKEEVIEPGSQSETQKESPEKVRVVVPKVEVERSPSPKSSRDREKDREKSREKDRERDRDRREGSKHRDSYHGHRNGSSSVSERRMREFKHELERSTRSAVRSRLQHQRDASSDKTTWLIKLIYREIFKRESAQSGFDYRFSENTDKKVKNYVKSYIDRKLESNDLWKEYSRP</sequence>
<dbReference type="ExpressionAtlas" id="A4LBC2">
    <property type="expression patterns" value="baseline and differential"/>
</dbReference>
<evidence type="ECO:0000256" key="7">
    <source>
        <dbReference type="ARBA" id="ARBA00023242"/>
    </source>
</evidence>
<dbReference type="OMA" id="FYAKEGM"/>
<feature type="compositionally biased region" description="Polar residues" evidence="9">
    <location>
        <begin position="1065"/>
        <end position="1079"/>
    </location>
</feature>
<dbReference type="SMR" id="A4LBC2"/>
<evidence type="ECO:0000313" key="14">
    <source>
        <dbReference type="EMBL" id="CCD65166.1"/>
    </source>
</evidence>
<comment type="subcellular location">
    <subcellularLocation>
        <location evidence="2">Chromosome</location>
    </subcellularLocation>
    <subcellularLocation>
        <location evidence="1">Nucleus</location>
    </subcellularLocation>
</comment>
<feature type="compositionally biased region" description="Basic and acidic residues" evidence="9">
    <location>
        <begin position="265"/>
        <end position="277"/>
    </location>
</feature>
<dbReference type="InterPro" id="IPR001202">
    <property type="entry name" value="WW_dom"/>
</dbReference>
<dbReference type="InterPro" id="IPR006560">
    <property type="entry name" value="AWS_dom"/>
</dbReference>
<feature type="compositionally biased region" description="Basic and acidic residues" evidence="9">
    <location>
        <begin position="1445"/>
        <end position="1503"/>
    </location>
</feature>
<accession>A4LBC2</accession>
<feature type="compositionally biased region" description="Basic and acidic residues" evidence="9">
    <location>
        <begin position="1053"/>
        <end position="1064"/>
    </location>
</feature>
<dbReference type="UCSC" id="C43E11.3a">
    <property type="organism name" value="c. elegans"/>
</dbReference>
<dbReference type="Gene3D" id="2.170.270.10">
    <property type="entry name" value="SET domain"/>
    <property type="match status" value="1"/>
</dbReference>
<evidence type="ECO:0000313" key="15">
    <source>
        <dbReference type="Proteomes" id="UP000001940"/>
    </source>
</evidence>
<feature type="compositionally biased region" description="Polar residues" evidence="9">
    <location>
        <begin position="296"/>
        <end position="305"/>
    </location>
</feature>
<feature type="compositionally biased region" description="Polar residues" evidence="9">
    <location>
        <begin position="278"/>
        <end position="287"/>
    </location>
</feature>
<dbReference type="SMART" id="SM00570">
    <property type="entry name" value="AWS"/>
    <property type="match status" value="1"/>
</dbReference>
<keyword evidence="6" id="KW-0949">S-adenosyl-L-methionine</keyword>
<dbReference type="GO" id="GO:0006355">
    <property type="term" value="P:regulation of DNA-templated transcription"/>
    <property type="evidence" value="ECO:0000318"/>
    <property type="project" value="GO_Central"/>
</dbReference>
<evidence type="ECO:0000256" key="2">
    <source>
        <dbReference type="ARBA" id="ARBA00004286"/>
    </source>
</evidence>
<dbReference type="Pfam" id="PF00856">
    <property type="entry name" value="SET"/>
    <property type="match status" value="1"/>
</dbReference>
<feature type="domain" description="WW" evidence="10">
    <location>
        <begin position="1366"/>
        <end position="1393"/>
    </location>
</feature>
<feature type="compositionally biased region" description="Basic and acidic residues" evidence="9">
    <location>
        <begin position="1166"/>
        <end position="1185"/>
    </location>
</feature>
<dbReference type="WormBase" id="C43E11.3a">
    <property type="protein sequence ID" value="CE30503"/>
    <property type="gene ID" value="WBGene00016603"/>
    <property type="gene designation" value="met-1"/>
</dbReference>
<evidence type="ECO:0000256" key="4">
    <source>
        <dbReference type="ARBA" id="ARBA00022603"/>
    </source>
</evidence>
<dbReference type="FunFam" id="2.170.270.10:FF:000066">
    <property type="entry name" value="Histone-lysine N-methyltransferase"/>
    <property type="match status" value="1"/>
</dbReference>
<dbReference type="InterPro" id="IPR046341">
    <property type="entry name" value="SET_dom_sf"/>
</dbReference>
<feature type="region of interest" description="Disordered" evidence="9">
    <location>
        <begin position="1434"/>
        <end position="1544"/>
    </location>
</feature>
<dbReference type="OrthoDB" id="5838894at2759"/>
<evidence type="ECO:0000256" key="1">
    <source>
        <dbReference type="ARBA" id="ARBA00004123"/>
    </source>
</evidence>
<feature type="compositionally biased region" description="Basic and acidic residues" evidence="9">
    <location>
        <begin position="1513"/>
        <end position="1528"/>
    </location>
</feature>
<feature type="domain" description="SET" evidence="11">
    <location>
        <begin position="683"/>
        <end position="805"/>
    </location>
</feature>
<feature type="compositionally biased region" description="Basic residues" evidence="9">
    <location>
        <begin position="125"/>
        <end position="134"/>
    </location>
</feature>
<dbReference type="AlphaFoldDB" id="A4LBC2"/>
<feature type="coiled-coil region" evidence="8">
    <location>
        <begin position="1319"/>
        <end position="1361"/>
    </location>
</feature>
<dbReference type="GeneID" id="172026"/>
<dbReference type="GO" id="GO:0000785">
    <property type="term" value="C:chromatin"/>
    <property type="evidence" value="ECO:0000318"/>
    <property type="project" value="GO_Central"/>
</dbReference>
<evidence type="ECO:0000256" key="9">
    <source>
        <dbReference type="SAM" id="MobiDB-lite"/>
    </source>
</evidence>
<dbReference type="PROSITE" id="PS50280">
    <property type="entry name" value="SET"/>
    <property type="match status" value="1"/>
</dbReference>
<feature type="compositionally biased region" description="Basic residues" evidence="9">
    <location>
        <begin position="47"/>
        <end position="56"/>
    </location>
</feature>
<dbReference type="GO" id="GO:0032259">
    <property type="term" value="P:methylation"/>
    <property type="evidence" value="ECO:0007669"/>
    <property type="project" value="UniProtKB-KW"/>
</dbReference>
<dbReference type="PROSITE" id="PS50868">
    <property type="entry name" value="POST_SET"/>
    <property type="match status" value="1"/>
</dbReference>
<dbReference type="GO" id="GO:0005634">
    <property type="term" value="C:nucleus"/>
    <property type="evidence" value="ECO:0000318"/>
    <property type="project" value="GO_Central"/>
</dbReference>